<evidence type="ECO:0000256" key="1">
    <source>
        <dbReference type="SAM" id="MobiDB-lite"/>
    </source>
</evidence>
<dbReference type="Proteomes" id="UP000650833">
    <property type="component" value="Unassembled WGS sequence"/>
</dbReference>
<evidence type="ECO:0000313" key="3">
    <source>
        <dbReference type="Proteomes" id="UP000650833"/>
    </source>
</evidence>
<proteinExistence type="predicted"/>
<dbReference type="EMBL" id="JAEPRC010000333">
    <property type="protein sequence ID" value="KAG2199889.1"/>
    <property type="molecule type" value="Genomic_DNA"/>
</dbReference>
<sequence>MSPPAYDTMVIPNSPPEEKKDHVPIQEMACDILQQGIDLIQLLQDEQYTQISKVIHVSDHFNLLYKQCQPIPSDWVVDYDIRARNNPSEMNRSIAIQNLEQLKSIIKDQSYIPLDQRLTLLATIDASDNNKYRFASSFGRELFYSCIHAIHHYASIKAICIEQNISTPQDFGMAPSTLQDHQSK</sequence>
<evidence type="ECO:0000313" key="2">
    <source>
        <dbReference type="EMBL" id="KAG2199889.1"/>
    </source>
</evidence>
<accession>A0A8H7QW39</accession>
<evidence type="ECO:0008006" key="4">
    <source>
        <dbReference type="Google" id="ProtNLM"/>
    </source>
</evidence>
<dbReference type="PANTHER" id="PTHR39473:SF1">
    <property type="entry name" value="DINB-LIKE DOMAIN-CONTAINING PROTEIN"/>
    <property type="match status" value="1"/>
</dbReference>
<reference evidence="2" key="1">
    <citation type="submission" date="2020-12" db="EMBL/GenBank/DDBJ databases">
        <title>Metabolic potential, ecology and presence of endohyphal bacteria is reflected in genomic diversity of Mucoromycotina.</title>
        <authorList>
            <person name="Muszewska A."/>
            <person name="Okrasinska A."/>
            <person name="Steczkiewicz K."/>
            <person name="Drgas O."/>
            <person name="Orlowska M."/>
            <person name="Perlinska-Lenart U."/>
            <person name="Aleksandrzak-Piekarczyk T."/>
            <person name="Szatraj K."/>
            <person name="Zielenkiewicz U."/>
            <person name="Pilsyk S."/>
            <person name="Malc E."/>
            <person name="Mieczkowski P."/>
            <person name="Kruszewska J.S."/>
            <person name="Biernat P."/>
            <person name="Pawlowska J."/>
        </authorList>
    </citation>
    <scope>NUCLEOTIDE SEQUENCE</scope>
    <source>
        <strain evidence="2">CBS 226.32</strain>
    </source>
</reference>
<keyword evidence="3" id="KW-1185">Reference proteome</keyword>
<gene>
    <name evidence="2" type="ORF">INT46_009829</name>
</gene>
<organism evidence="2 3">
    <name type="scientific">Mucor plumbeus</name>
    <dbReference type="NCBI Taxonomy" id="97098"/>
    <lineage>
        <taxon>Eukaryota</taxon>
        <taxon>Fungi</taxon>
        <taxon>Fungi incertae sedis</taxon>
        <taxon>Mucoromycota</taxon>
        <taxon>Mucoromycotina</taxon>
        <taxon>Mucoromycetes</taxon>
        <taxon>Mucorales</taxon>
        <taxon>Mucorineae</taxon>
        <taxon>Mucoraceae</taxon>
        <taxon>Mucor</taxon>
    </lineage>
</organism>
<dbReference type="OrthoDB" id="5564877at2759"/>
<dbReference type="AlphaFoldDB" id="A0A8H7QW39"/>
<name>A0A8H7QW39_9FUNG</name>
<comment type="caution">
    <text evidence="2">The sequence shown here is derived from an EMBL/GenBank/DDBJ whole genome shotgun (WGS) entry which is preliminary data.</text>
</comment>
<protein>
    <recommendedName>
        <fullName evidence="4">DinB-like domain-containing protein</fullName>
    </recommendedName>
</protein>
<feature type="region of interest" description="Disordered" evidence="1">
    <location>
        <begin position="1"/>
        <end position="20"/>
    </location>
</feature>
<dbReference type="PANTHER" id="PTHR39473">
    <property type="match status" value="1"/>
</dbReference>